<dbReference type="PANTHER" id="PTHR34387:SF1">
    <property type="entry name" value="PERIPLASMIC IMMUNOGENIC PROTEIN"/>
    <property type="match status" value="1"/>
</dbReference>
<dbReference type="Pfam" id="PF04402">
    <property type="entry name" value="SIMPL"/>
    <property type="match status" value="1"/>
</dbReference>
<dbReference type="InterPro" id="IPR007497">
    <property type="entry name" value="SIMPL/DUF541"/>
</dbReference>
<reference evidence="2 3" key="1">
    <citation type="submission" date="2021-07" db="EMBL/GenBank/DDBJ databases">
        <title>Mesonia aestuariivivens sp. nov., isolated from a tidal flat.</title>
        <authorList>
            <person name="Kim Y.-O."/>
            <person name="Yoon J.-H."/>
        </authorList>
    </citation>
    <scope>NUCLEOTIDE SEQUENCE [LARGE SCALE GENOMIC DNA]</scope>
    <source>
        <strain evidence="2 3">JHPTF-M18</strain>
    </source>
</reference>
<feature type="signal peptide" evidence="1">
    <location>
        <begin position="1"/>
        <end position="18"/>
    </location>
</feature>
<protein>
    <submittedName>
        <fullName evidence="2">SIMPL domain-containing protein</fullName>
    </submittedName>
</protein>
<dbReference type="Proteomes" id="UP000719267">
    <property type="component" value="Unassembled WGS sequence"/>
</dbReference>
<proteinExistence type="predicted"/>
<dbReference type="EMBL" id="JAHWDF010000005">
    <property type="protein sequence ID" value="MBW2961415.1"/>
    <property type="molecule type" value="Genomic_DNA"/>
</dbReference>
<accession>A0ABS6W0N7</accession>
<gene>
    <name evidence="2" type="ORF">KW502_06355</name>
</gene>
<organism evidence="2 3">
    <name type="scientific">Mesonia aestuariivivens</name>
    <dbReference type="NCBI Taxonomy" id="2796128"/>
    <lineage>
        <taxon>Bacteria</taxon>
        <taxon>Pseudomonadati</taxon>
        <taxon>Bacteroidota</taxon>
        <taxon>Flavobacteriia</taxon>
        <taxon>Flavobacteriales</taxon>
        <taxon>Flavobacteriaceae</taxon>
        <taxon>Mesonia</taxon>
    </lineage>
</organism>
<dbReference type="PANTHER" id="PTHR34387">
    <property type="entry name" value="SLR1258 PROTEIN"/>
    <property type="match status" value="1"/>
</dbReference>
<comment type="caution">
    <text evidence="2">The sequence shown here is derived from an EMBL/GenBank/DDBJ whole genome shotgun (WGS) entry which is preliminary data.</text>
</comment>
<name>A0ABS6W0N7_9FLAO</name>
<evidence type="ECO:0000313" key="3">
    <source>
        <dbReference type="Proteomes" id="UP000719267"/>
    </source>
</evidence>
<keyword evidence="3" id="KW-1185">Reference proteome</keyword>
<dbReference type="RefSeq" id="WP_219039700.1">
    <property type="nucleotide sequence ID" value="NZ_JAHWDF010000005.1"/>
</dbReference>
<dbReference type="InterPro" id="IPR052022">
    <property type="entry name" value="26kDa_periplasmic_antigen"/>
</dbReference>
<keyword evidence="1" id="KW-0732">Signal</keyword>
<feature type="chain" id="PRO_5046392660" evidence="1">
    <location>
        <begin position="19"/>
        <end position="229"/>
    </location>
</feature>
<evidence type="ECO:0000313" key="2">
    <source>
        <dbReference type="EMBL" id="MBW2961415.1"/>
    </source>
</evidence>
<sequence>MKKLILACTLLFTMIAVAQEQSTGISVNGEGTVKVIPDEVLIQVNVNQEAKTAKEVKANTDQVIDAVLKYLANQKIKEKHIQTEYIRLSKTYKYDNKTYVFTANQSVSILLTDISKYDEITQGLLELGINGINSVNFQSSEIEKYEAEARLKAIANAKEKAEEYAEALVIKVGVPTLISENSSSNYSPTPVYRAMEMKQSNTSSSNQQTLAVGEMEIKAQVHVNFSIIH</sequence>
<evidence type="ECO:0000256" key="1">
    <source>
        <dbReference type="SAM" id="SignalP"/>
    </source>
</evidence>